<dbReference type="InterPro" id="IPR050979">
    <property type="entry name" value="LD-transpeptidase"/>
</dbReference>
<keyword evidence="2" id="KW-0808">Transferase</keyword>
<dbReference type="GO" id="GO:0018104">
    <property type="term" value="P:peptidoglycan-protein cross-linking"/>
    <property type="evidence" value="ECO:0007669"/>
    <property type="project" value="TreeGrafter"/>
</dbReference>
<dbReference type="GO" id="GO:0071555">
    <property type="term" value="P:cell wall organization"/>
    <property type="evidence" value="ECO:0007669"/>
    <property type="project" value="UniProtKB-UniRule"/>
</dbReference>
<dbReference type="InterPro" id="IPR005490">
    <property type="entry name" value="LD_TPept_cat_dom"/>
</dbReference>
<evidence type="ECO:0000256" key="1">
    <source>
        <dbReference type="ARBA" id="ARBA00004752"/>
    </source>
</evidence>
<keyword evidence="4 6" id="KW-0573">Peptidoglycan synthesis</keyword>
<evidence type="ECO:0000256" key="4">
    <source>
        <dbReference type="ARBA" id="ARBA00022984"/>
    </source>
</evidence>
<evidence type="ECO:0000313" key="8">
    <source>
        <dbReference type="EMBL" id="MBR0576448.1"/>
    </source>
</evidence>
<dbReference type="InterPro" id="IPR002477">
    <property type="entry name" value="Peptidoglycan-bd-like"/>
</dbReference>
<evidence type="ECO:0000313" key="9">
    <source>
        <dbReference type="Proteomes" id="UP000675379"/>
    </source>
</evidence>
<keyword evidence="9" id="KW-1185">Reference proteome</keyword>
<dbReference type="Gene3D" id="1.10.101.10">
    <property type="entry name" value="PGBD-like superfamily/PGBD"/>
    <property type="match status" value="2"/>
</dbReference>
<name>A0A941HRC2_9CLOT</name>
<dbReference type="CDD" id="cd16913">
    <property type="entry name" value="YkuD_like"/>
    <property type="match status" value="1"/>
</dbReference>
<sequence>MKGRTGRMILRLLVLILLSSLVSRPPVLVFAESPVNFLMELSGTPVLEASAKALPLHLLRRHPVIPYRGEPFGRWTPPPPPVIYTLGDRGEGVKALQLRLVAYGYPLSPDGDFGPLTQWAVRDVQKRQALPLTGTADDKLLKLLAKEPVEETRFPGPVFSTLLAKGSSGGEVLTLQIYLNRFNYRLNLDGVFGSATLWAVKDFQLRNGLSITGTADAKTCAKLLLAPTTKTWYTGSRPETVVTASAAESFVDRKGLQSPTPYLLWIDTSIPRLYLFQGEAGQWTLLKNFAVTVGKPSTPTIKGTFSVKKKGLSFIVPDHEDWMCKYYTQFYGDYLMHSIVYDLEGHVVDGRLGKYLSKGCVRMATANAKYIYDTIPYGTTVYVN</sequence>
<keyword evidence="5 6" id="KW-0961">Cell wall biogenesis/degradation</keyword>
<dbReference type="InterPro" id="IPR038063">
    <property type="entry name" value="Transpep_catalytic_dom"/>
</dbReference>
<evidence type="ECO:0000256" key="2">
    <source>
        <dbReference type="ARBA" id="ARBA00022679"/>
    </source>
</evidence>
<feature type="active site" description="Nucleophile" evidence="6">
    <location>
        <position position="360"/>
    </location>
</feature>
<feature type="active site" description="Proton donor/acceptor" evidence="6">
    <location>
        <position position="337"/>
    </location>
</feature>
<dbReference type="AlphaFoldDB" id="A0A941HRC2"/>
<protein>
    <submittedName>
        <fullName evidence="8">Peptidoglycan-binding protein</fullName>
    </submittedName>
</protein>
<dbReference type="Proteomes" id="UP000675379">
    <property type="component" value="Unassembled WGS sequence"/>
</dbReference>
<proteinExistence type="predicted"/>
<dbReference type="PANTHER" id="PTHR30582">
    <property type="entry name" value="L,D-TRANSPEPTIDASE"/>
    <property type="match status" value="1"/>
</dbReference>
<accession>A0A941HRC2</accession>
<dbReference type="SUPFAM" id="SSF47090">
    <property type="entry name" value="PGBD-like"/>
    <property type="match status" value="2"/>
</dbReference>
<dbReference type="Gene3D" id="2.40.440.10">
    <property type="entry name" value="L,D-transpeptidase catalytic domain-like"/>
    <property type="match status" value="1"/>
</dbReference>
<dbReference type="InterPro" id="IPR036365">
    <property type="entry name" value="PGBD-like_sf"/>
</dbReference>
<evidence type="ECO:0000256" key="6">
    <source>
        <dbReference type="PROSITE-ProRule" id="PRU01373"/>
    </source>
</evidence>
<dbReference type="GO" id="GO:0008360">
    <property type="term" value="P:regulation of cell shape"/>
    <property type="evidence" value="ECO:0007669"/>
    <property type="project" value="UniProtKB-UniRule"/>
</dbReference>
<keyword evidence="3 6" id="KW-0133">Cell shape</keyword>
<dbReference type="Pfam" id="PF03734">
    <property type="entry name" value="YkuD"/>
    <property type="match status" value="1"/>
</dbReference>
<comment type="pathway">
    <text evidence="1 6">Cell wall biogenesis; peptidoglycan biosynthesis.</text>
</comment>
<dbReference type="GO" id="GO:0071972">
    <property type="term" value="F:peptidoglycan L,D-transpeptidase activity"/>
    <property type="evidence" value="ECO:0007669"/>
    <property type="project" value="TreeGrafter"/>
</dbReference>
<dbReference type="Pfam" id="PF01471">
    <property type="entry name" value="PG_binding_1"/>
    <property type="match status" value="2"/>
</dbReference>
<dbReference type="GO" id="GO:0005576">
    <property type="term" value="C:extracellular region"/>
    <property type="evidence" value="ECO:0007669"/>
    <property type="project" value="TreeGrafter"/>
</dbReference>
<gene>
    <name evidence="8" type="ORF">KCG48_08860</name>
</gene>
<comment type="caution">
    <text evidence="8">The sequence shown here is derived from an EMBL/GenBank/DDBJ whole genome shotgun (WGS) entry which is preliminary data.</text>
</comment>
<dbReference type="SUPFAM" id="SSF141523">
    <property type="entry name" value="L,D-transpeptidase catalytic domain-like"/>
    <property type="match status" value="1"/>
</dbReference>
<feature type="domain" description="L,D-TPase catalytic" evidence="7">
    <location>
        <begin position="262"/>
        <end position="384"/>
    </location>
</feature>
<evidence type="ECO:0000259" key="7">
    <source>
        <dbReference type="PROSITE" id="PS52029"/>
    </source>
</evidence>
<evidence type="ECO:0000256" key="5">
    <source>
        <dbReference type="ARBA" id="ARBA00023316"/>
    </source>
</evidence>
<dbReference type="RefSeq" id="WP_211801404.1">
    <property type="nucleotide sequence ID" value="NZ_JAGSCS010000011.1"/>
</dbReference>
<dbReference type="PANTHER" id="PTHR30582:SF2">
    <property type="entry name" value="L,D-TRANSPEPTIDASE YCIB-RELATED"/>
    <property type="match status" value="1"/>
</dbReference>
<dbReference type="EMBL" id="JAGSCS010000011">
    <property type="protein sequence ID" value="MBR0576448.1"/>
    <property type="molecule type" value="Genomic_DNA"/>
</dbReference>
<organism evidence="8 9">
    <name type="scientific">Proteiniclasticum sediminis</name>
    <dbReference type="NCBI Taxonomy" id="2804028"/>
    <lineage>
        <taxon>Bacteria</taxon>
        <taxon>Bacillati</taxon>
        <taxon>Bacillota</taxon>
        <taxon>Clostridia</taxon>
        <taxon>Eubacteriales</taxon>
        <taxon>Clostridiaceae</taxon>
        <taxon>Proteiniclasticum</taxon>
    </lineage>
</organism>
<dbReference type="GO" id="GO:0016740">
    <property type="term" value="F:transferase activity"/>
    <property type="evidence" value="ECO:0007669"/>
    <property type="project" value="UniProtKB-KW"/>
</dbReference>
<dbReference type="PROSITE" id="PS52029">
    <property type="entry name" value="LD_TPASE"/>
    <property type="match status" value="1"/>
</dbReference>
<evidence type="ECO:0000256" key="3">
    <source>
        <dbReference type="ARBA" id="ARBA00022960"/>
    </source>
</evidence>
<dbReference type="InterPro" id="IPR036366">
    <property type="entry name" value="PGBDSf"/>
</dbReference>
<reference evidence="8" key="1">
    <citation type="submission" date="2021-04" db="EMBL/GenBank/DDBJ databases">
        <title>Proteiniclasticum sedimins sp. nov., an obligate anaerobic bacterium isolated from anaerobic sludge.</title>
        <authorList>
            <person name="Liu J."/>
        </authorList>
    </citation>
    <scope>NUCLEOTIDE SEQUENCE</scope>
    <source>
        <strain evidence="8">BAD-10</strain>
    </source>
</reference>